<dbReference type="Proteomes" id="UP000054107">
    <property type="component" value="Unassembled WGS sequence"/>
</dbReference>
<keyword evidence="2" id="KW-0963">Cytoplasm</keyword>
<sequence length="154" mass="18307">MSFYDINKPPPPPPLKTKIAPMKEVEKLITDLKKENFDLKLRLYHLEDIMTKDLDLYQLKQQNRKLQTHLEVSSRHMEILQQELDMLLNKPTVSIGIQTDPLTIADDASLDSYFTAFESPLIRKYQFNMDEKIECWLNQIDYNKSARKERYPQF</sequence>
<comment type="subcellular location">
    <subcellularLocation>
        <location evidence="1">Cytoplasm</location>
    </subcellularLocation>
</comment>
<organism evidence="4 5">
    <name type="scientific">Parasitella parasitica</name>
    <dbReference type="NCBI Taxonomy" id="35722"/>
    <lineage>
        <taxon>Eukaryota</taxon>
        <taxon>Fungi</taxon>
        <taxon>Fungi incertae sedis</taxon>
        <taxon>Mucoromycota</taxon>
        <taxon>Mucoromycotina</taxon>
        <taxon>Mucoromycetes</taxon>
        <taxon>Mucorales</taxon>
        <taxon>Mucorineae</taxon>
        <taxon>Mucoraceae</taxon>
        <taxon>Parasitella</taxon>
    </lineage>
</organism>
<evidence type="ECO:0000313" key="5">
    <source>
        <dbReference type="Proteomes" id="UP000054107"/>
    </source>
</evidence>
<protein>
    <recommendedName>
        <fullName evidence="3">Centrosomin N-terminal motif 1 domain-containing protein</fullName>
    </recommendedName>
</protein>
<dbReference type="OrthoDB" id="10255000at2759"/>
<keyword evidence="5" id="KW-1185">Reference proteome</keyword>
<reference evidence="4 5" key="1">
    <citation type="submission" date="2014-09" db="EMBL/GenBank/DDBJ databases">
        <authorList>
            <person name="Ellenberger Sabrina"/>
        </authorList>
    </citation>
    <scope>NUCLEOTIDE SEQUENCE [LARGE SCALE GENOMIC DNA]</scope>
    <source>
        <strain evidence="4 5">CBS 412.66</strain>
    </source>
</reference>
<dbReference type="InterPro" id="IPR012943">
    <property type="entry name" value="Cnn_1N"/>
</dbReference>
<proteinExistence type="predicted"/>
<evidence type="ECO:0000256" key="2">
    <source>
        <dbReference type="ARBA" id="ARBA00022490"/>
    </source>
</evidence>
<gene>
    <name evidence="4" type="primary">PARPA_14082.1 scaffold 47526</name>
</gene>
<evidence type="ECO:0000313" key="4">
    <source>
        <dbReference type="EMBL" id="CEP19766.1"/>
    </source>
</evidence>
<dbReference type="GO" id="GO:0005815">
    <property type="term" value="C:microtubule organizing center"/>
    <property type="evidence" value="ECO:0007669"/>
    <property type="project" value="InterPro"/>
</dbReference>
<feature type="domain" description="Centrosomin N-terminal motif 1" evidence="3">
    <location>
        <begin position="22"/>
        <end position="84"/>
    </location>
</feature>
<dbReference type="GO" id="GO:0005737">
    <property type="term" value="C:cytoplasm"/>
    <property type="evidence" value="ECO:0007669"/>
    <property type="project" value="UniProtKB-SubCell"/>
</dbReference>
<dbReference type="EMBL" id="LN734067">
    <property type="protein sequence ID" value="CEP19766.1"/>
    <property type="molecule type" value="Genomic_DNA"/>
</dbReference>
<dbReference type="AlphaFoldDB" id="A0A0B7NM94"/>
<evidence type="ECO:0000256" key="1">
    <source>
        <dbReference type="ARBA" id="ARBA00004496"/>
    </source>
</evidence>
<name>A0A0B7NM94_9FUNG</name>
<evidence type="ECO:0000259" key="3">
    <source>
        <dbReference type="Pfam" id="PF07989"/>
    </source>
</evidence>
<accession>A0A0B7NM94</accession>
<dbReference type="Pfam" id="PF07989">
    <property type="entry name" value="Cnn_1N"/>
    <property type="match status" value="1"/>
</dbReference>